<proteinExistence type="predicted"/>
<dbReference type="EMBL" id="MZXV01000056">
    <property type="protein sequence ID" value="PZV35539.1"/>
    <property type="molecule type" value="Genomic_DNA"/>
</dbReference>
<reference evidence="3" key="1">
    <citation type="submission" date="2017-03" db="EMBL/GenBank/DDBJ databases">
        <authorList>
            <person name="Safronova V.I."/>
            <person name="Sazanova A.L."/>
            <person name="Chirak E.R."/>
        </authorList>
    </citation>
    <scope>NUCLEOTIDE SEQUENCE [LARGE SCALE GENOMIC DNA]</scope>
    <source>
        <strain evidence="3">Ach-343</strain>
    </source>
</reference>
<organism evidence="2 3">
    <name type="scientific">Mesorhizobium kowhaii</name>
    <dbReference type="NCBI Taxonomy" id="1300272"/>
    <lineage>
        <taxon>Bacteria</taxon>
        <taxon>Pseudomonadati</taxon>
        <taxon>Pseudomonadota</taxon>
        <taxon>Alphaproteobacteria</taxon>
        <taxon>Hyphomicrobiales</taxon>
        <taxon>Phyllobacteriaceae</taxon>
        <taxon>Mesorhizobium</taxon>
    </lineage>
</organism>
<feature type="region of interest" description="Disordered" evidence="1">
    <location>
        <begin position="37"/>
        <end position="62"/>
    </location>
</feature>
<accession>A0A2W7CP48</accession>
<name>A0A2W7CP48_9HYPH</name>
<dbReference type="AlphaFoldDB" id="A0A2W7CP48"/>
<dbReference type="Proteomes" id="UP000248616">
    <property type="component" value="Unassembled WGS sequence"/>
</dbReference>
<gene>
    <name evidence="2" type="ORF">B5V02_26120</name>
</gene>
<evidence type="ECO:0000313" key="2">
    <source>
        <dbReference type="EMBL" id="PZV35539.1"/>
    </source>
</evidence>
<evidence type="ECO:0000313" key="3">
    <source>
        <dbReference type="Proteomes" id="UP000248616"/>
    </source>
</evidence>
<sequence>MHQHPRLAARGQRNASALSRSSPFLLSLPWRQLSRLRGGQTSYEDPTDSDGQGLVPAKLPPD</sequence>
<comment type="caution">
    <text evidence="2">The sequence shown here is derived from an EMBL/GenBank/DDBJ whole genome shotgun (WGS) entry which is preliminary data.</text>
</comment>
<protein>
    <submittedName>
        <fullName evidence="2">Uncharacterized protein</fullName>
    </submittedName>
</protein>
<keyword evidence="3" id="KW-1185">Reference proteome</keyword>
<feature type="region of interest" description="Disordered" evidence="1">
    <location>
        <begin position="1"/>
        <end position="21"/>
    </location>
</feature>
<evidence type="ECO:0000256" key="1">
    <source>
        <dbReference type="SAM" id="MobiDB-lite"/>
    </source>
</evidence>